<reference evidence="1 2" key="1">
    <citation type="submission" date="2019-09" db="EMBL/GenBank/DDBJ databases">
        <title>Genome sequence of Hymenobacter sp. M3.</title>
        <authorList>
            <person name="Srinivasan S."/>
        </authorList>
    </citation>
    <scope>NUCLEOTIDE SEQUENCE [LARGE SCALE GENOMIC DNA]</scope>
    <source>
        <strain evidence="1 2">M3</strain>
    </source>
</reference>
<evidence type="ECO:0000313" key="1">
    <source>
        <dbReference type="EMBL" id="KAA9325821.1"/>
    </source>
</evidence>
<dbReference type="AlphaFoldDB" id="A0A7L4ZSM2"/>
<dbReference type="EMBL" id="VTWU01000008">
    <property type="protein sequence ID" value="KAA9325821.1"/>
    <property type="molecule type" value="Genomic_DNA"/>
</dbReference>
<sequence length="105" mass="11493">MNNLHWIANGLVVVAGLLTAQPKAATAHTEWSVPQLQPDVWWHPNSDALRRSTAYAARDAARKVPEGARASAVRAIGRLVRAYAESSETKTPHRYRLLGRTGLLG</sequence>
<accession>A0A7L4ZSM2</accession>
<comment type="caution">
    <text evidence="1">The sequence shown here is derived from an EMBL/GenBank/DDBJ whole genome shotgun (WGS) entry which is preliminary data.</text>
</comment>
<proteinExistence type="predicted"/>
<gene>
    <name evidence="1" type="ORF">F0P96_18810</name>
</gene>
<protein>
    <submittedName>
        <fullName evidence="1">Uncharacterized protein</fullName>
    </submittedName>
</protein>
<organism evidence="1 2">
    <name type="scientific">Hymenobacter busanensis</name>
    <dbReference type="NCBI Taxonomy" id="2607656"/>
    <lineage>
        <taxon>Bacteria</taxon>
        <taxon>Pseudomonadati</taxon>
        <taxon>Bacteroidota</taxon>
        <taxon>Cytophagia</taxon>
        <taxon>Cytophagales</taxon>
        <taxon>Hymenobacteraceae</taxon>
        <taxon>Hymenobacter</taxon>
    </lineage>
</organism>
<name>A0A7L4ZSM2_9BACT</name>
<evidence type="ECO:0000313" key="2">
    <source>
        <dbReference type="Proteomes" id="UP000326380"/>
    </source>
</evidence>
<dbReference type="RefSeq" id="WP_151080532.1">
    <property type="nucleotide sequence ID" value="NZ_CP047647.1"/>
</dbReference>
<dbReference type="Proteomes" id="UP000326380">
    <property type="component" value="Unassembled WGS sequence"/>
</dbReference>
<keyword evidence="2" id="KW-1185">Reference proteome</keyword>